<dbReference type="InterPro" id="IPR000292">
    <property type="entry name" value="For/NO2_transpt"/>
</dbReference>
<dbReference type="PANTHER" id="PTHR30520">
    <property type="entry name" value="FORMATE TRANSPORTER-RELATED"/>
    <property type="match status" value="1"/>
</dbReference>
<dbReference type="Gene3D" id="1.20.1080.10">
    <property type="entry name" value="Glycerol uptake facilitator protein"/>
    <property type="match status" value="1"/>
</dbReference>
<dbReference type="PANTHER" id="PTHR30520:SF8">
    <property type="entry name" value="NITRITE TRANSPORTER NIRC"/>
    <property type="match status" value="1"/>
</dbReference>
<dbReference type="GO" id="GO:0015499">
    <property type="term" value="F:formate transmembrane transporter activity"/>
    <property type="evidence" value="ECO:0007669"/>
    <property type="project" value="TreeGrafter"/>
</dbReference>
<name>A0A846TUC5_9MICC</name>
<evidence type="ECO:0000313" key="7">
    <source>
        <dbReference type="Proteomes" id="UP000521379"/>
    </source>
</evidence>
<evidence type="ECO:0000256" key="3">
    <source>
        <dbReference type="ARBA" id="ARBA00022989"/>
    </source>
</evidence>
<keyword evidence="2 5" id="KW-0812">Transmembrane</keyword>
<protein>
    <submittedName>
        <fullName evidence="6">Formate/nitrite transporter family protein</fullName>
    </submittedName>
</protein>
<evidence type="ECO:0000256" key="4">
    <source>
        <dbReference type="ARBA" id="ARBA00023136"/>
    </source>
</evidence>
<evidence type="ECO:0000313" key="6">
    <source>
        <dbReference type="EMBL" id="NKE10630.1"/>
    </source>
</evidence>
<feature type="transmembrane region" description="Helical" evidence="5">
    <location>
        <begin position="149"/>
        <end position="168"/>
    </location>
</feature>
<feature type="transmembrane region" description="Helical" evidence="5">
    <location>
        <begin position="180"/>
        <end position="199"/>
    </location>
</feature>
<organism evidence="6 7">
    <name type="scientific">Kocuria subflava</name>
    <dbReference type="NCBI Taxonomy" id="1736139"/>
    <lineage>
        <taxon>Bacteria</taxon>
        <taxon>Bacillati</taxon>
        <taxon>Actinomycetota</taxon>
        <taxon>Actinomycetes</taxon>
        <taxon>Micrococcales</taxon>
        <taxon>Micrococcaceae</taxon>
        <taxon>Kocuria</taxon>
    </lineage>
</organism>
<dbReference type="GO" id="GO:0005886">
    <property type="term" value="C:plasma membrane"/>
    <property type="evidence" value="ECO:0007669"/>
    <property type="project" value="TreeGrafter"/>
</dbReference>
<feature type="transmembrane region" description="Helical" evidence="5">
    <location>
        <begin position="46"/>
        <end position="66"/>
    </location>
</feature>
<reference evidence="6 7" key="1">
    <citation type="submission" date="2020-02" db="EMBL/GenBank/DDBJ databases">
        <authorList>
            <person name="Sun Q."/>
        </authorList>
    </citation>
    <scope>NUCLEOTIDE SEQUENCE [LARGE SCALE GENOMIC DNA]</scope>
    <source>
        <strain evidence="6 7">YIM 13062</strain>
    </source>
</reference>
<proteinExistence type="predicted"/>
<feature type="transmembrane region" description="Helical" evidence="5">
    <location>
        <begin position="95"/>
        <end position="116"/>
    </location>
</feature>
<evidence type="ECO:0000256" key="1">
    <source>
        <dbReference type="ARBA" id="ARBA00004141"/>
    </source>
</evidence>
<keyword evidence="4 5" id="KW-0472">Membrane</keyword>
<dbReference type="AlphaFoldDB" id="A0A846TUC5"/>
<sequence>MTGSLVQRFLMRAAMAGMIVAILYVTNFSLIAIFDAIPVGDETLLGIGRALGGIAFGWALVFIYYTKSELLTSNMMIVSIGGYYRRITAWRGLKILTLCFLGNFLGGLVIAVLYTLSTLPQGAAGEAMLAAVDIKLGYVTGGWEGYGDLFVRAVLCNFMINLAMLLIYNGYIKDDITKALSMIAAVFVFAFMGLEHSVANTVLFTVVGLNHGIDLLAAMANVGVALLGNFVGGGLMIGIYYAYVNDDSHYRPKASELT</sequence>
<evidence type="ECO:0000256" key="5">
    <source>
        <dbReference type="SAM" id="Phobius"/>
    </source>
</evidence>
<dbReference type="EMBL" id="JAAVUN010000035">
    <property type="protein sequence ID" value="NKE10630.1"/>
    <property type="molecule type" value="Genomic_DNA"/>
</dbReference>
<dbReference type="Proteomes" id="UP000521379">
    <property type="component" value="Unassembled WGS sequence"/>
</dbReference>
<accession>A0A846TUC5</accession>
<feature type="transmembrane region" description="Helical" evidence="5">
    <location>
        <begin position="12"/>
        <end position="34"/>
    </location>
</feature>
<comment type="caution">
    <text evidence="6">The sequence shown here is derived from an EMBL/GenBank/DDBJ whole genome shotgun (WGS) entry which is preliminary data.</text>
</comment>
<dbReference type="Pfam" id="PF01226">
    <property type="entry name" value="Form_Nir_trans"/>
    <property type="match status" value="1"/>
</dbReference>
<keyword evidence="7" id="KW-1185">Reference proteome</keyword>
<dbReference type="InterPro" id="IPR023271">
    <property type="entry name" value="Aquaporin-like"/>
</dbReference>
<keyword evidence="3 5" id="KW-1133">Transmembrane helix</keyword>
<gene>
    <name evidence="6" type="ORF">GTW58_11970</name>
</gene>
<feature type="transmembrane region" description="Helical" evidence="5">
    <location>
        <begin position="219"/>
        <end position="243"/>
    </location>
</feature>
<comment type="subcellular location">
    <subcellularLocation>
        <location evidence="1">Membrane</location>
        <topology evidence="1">Multi-pass membrane protein</topology>
    </subcellularLocation>
</comment>
<evidence type="ECO:0000256" key="2">
    <source>
        <dbReference type="ARBA" id="ARBA00022692"/>
    </source>
</evidence>